<evidence type="ECO:0000313" key="2">
    <source>
        <dbReference type="Proteomes" id="UP000651010"/>
    </source>
</evidence>
<reference evidence="1 2" key="1">
    <citation type="submission" date="2020-09" db="EMBL/GenBank/DDBJ databases">
        <title>Dyella sp. 7MK23 isolated from forest soil.</title>
        <authorList>
            <person name="Fu J."/>
        </authorList>
    </citation>
    <scope>NUCLEOTIDE SEQUENCE [LARGE SCALE GENOMIC DNA]</scope>
    <source>
        <strain evidence="1 2">7MK23</strain>
    </source>
</reference>
<comment type="caution">
    <text evidence="1">The sequence shown here is derived from an EMBL/GenBank/DDBJ whole genome shotgun (WGS) entry which is preliminary data.</text>
</comment>
<evidence type="ECO:0000313" key="1">
    <source>
        <dbReference type="EMBL" id="MBE1159416.1"/>
    </source>
</evidence>
<dbReference type="EMBL" id="JACZZA010000001">
    <property type="protein sequence ID" value="MBE1159416.1"/>
    <property type="molecule type" value="Genomic_DNA"/>
</dbReference>
<protein>
    <submittedName>
        <fullName evidence="1">Uncharacterized protein</fullName>
    </submittedName>
</protein>
<gene>
    <name evidence="1" type="ORF">IGX34_03395</name>
</gene>
<sequence>MRSPWVDLLFLHGHASPGTLKWLPDETAACRCQTEQVQVDVALLPLPACTEHRADCDPCSA</sequence>
<dbReference type="RefSeq" id="WP_192554241.1">
    <property type="nucleotide sequence ID" value="NZ_JACZZA010000001.1"/>
</dbReference>
<name>A0ABR9G5T7_9GAMM</name>
<accession>A0ABR9G5T7</accession>
<keyword evidence="2" id="KW-1185">Reference proteome</keyword>
<organism evidence="1 2">
    <name type="scientific">Dyella acidiphila</name>
    <dbReference type="NCBI Taxonomy" id="2775866"/>
    <lineage>
        <taxon>Bacteria</taxon>
        <taxon>Pseudomonadati</taxon>
        <taxon>Pseudomonadota</taxon>
        <taxon>Gammaproteobacteria</taxon>
        <taxon>Lysobacterales</taxon>
        <taxon>Rhodanobacteraceae</taxon>
        <taxon>Dyella</taxon>
    </lineage>
</organism>
<proteinExistence type="predicted"/>
<dbReference type="Proteomes" id="UP000651010">
    <property type="component" value="Unassembled WGS sequence"/>
</dbReference>